<organism evidence="4 5">
    <name type="scientific">Triparma laevis f. longispina</name>
    <dbReference type="NCBI Taxonomy" id="1714387"/>
    <lineage>
        <taxon>Eukaryota</taxon>
        <taxon>Sar</taxon>
        <taxon>Stramenopiles</taxon>
        <taxon>Ochrophyta</taxon>
        <taxon>Bolidophyceae</taxon>
        <taxon>Parmales</taxon>
        <taxon>Triparmaceae</taxon>
        <taxon>Triparma</taxon>
    </lineage>
</organism>
<keyword evidence="2" id="KW-0472">Membrane</keyword>
<feature type="signal peptide" evidence="3">
    <location>
        <begin position="1"/>
        <end position="18"/>
    </location>
</feature>
<evidence type="ECO:0000313" key="5">
    <source>
        <dbReference type="Proteomes" id="UP001165122"/>
    </source>
</evidence>
<dbReference type="EMBL" id="BRXW01000082">
    <property type="protein sequence ID" value="GMI05183.1"/>
    <property type="molecule type" value="Genomic_DNA"/>
</dbReference>
<keyword evidence="3" id="KW-0732">Signal</keyword>
<dbReference type="OrthoDB" id="200599at2759"/>
<evidence type="ECO:0000313" key="4">
    <source>
        <dbReference type="EMBL" id="GMI05183.1"/>
    </source>
</evidence>
<name>A0A9W7F8J9_9STRA</name>
<dbReference type="Proteomes" id="UP001165122">
    <property type="component" value="Unassembled WGS sequence"/>
</dbReference>
<keyword evidence="2" id="KW-1133">Transmembrane helix</keyword>
<dbReference type="AlphaFoldDB" id="A0A9W7F8J9"/>
<keyword evidence="5" id="KW-1185">Reference proteome</keyword>
<proteinExistence type="predicted"/>
<comment type="caution">
    <text evidence="4">The sequence shown here is derived from an EMBL/GenBank/DDBJ whole genome shotgun (WGS) entry which is preliminary data.</text>
</comment>
<evidence type="ECO:0000256" key="1">
    <source>
        <dbReference type="SAM" id="MobiDB-lite"/>
    </source>
</evidence>
<feature type="region of interest" description="Disordered" evidence="1">
    <location>
        <begin position="112"/>
        <end position="136"/>
    </location>
</feature>
<sequence length="136" mass="14651">MQIRSLLLLLLLTPVTLSFTPTPTFLPPRTSNTSLNLDTNYIIGGAVGLLGLGAGIGIVAFTEKQGDRTIERGGLSDSTVNNLSGMFMEDVEVSSVNDVGGLVERLEEALKEAGGEVEDLDEEEIRKKQEELDDGW</sequence>
<accession>A0A9W7F8J9</accession>
<feature type="transmembrane region" description="Helical" evidence="2">
    <location>
        <begin position="42"/>
        <end position="62"/>
    </location>
</feature>
<reference evidence="5" key="1">
    <citation type="journal article" date="2023" name="Commun. Biol.">
        <title>Genome analysis of Parmales, the sister group of diatoms, reveals the evolutionary specialization of diatoms from phago-mixotrophs to photoautotrophs.</title>
        <authorList>
            <person name="Ban H."/>
            <person name="Sato S."/>
            <person name="Yoshikawa S."/>
            <person name="Yamada K."/>
            <person name="Nakamura Y."/>
            <person name="Ichinomiya M."/>
            <person name="Sato N."/>
            <person name="Blanc-Mathieu R."/>
            <person name="Endo H."/>
            <person name="Kuwata A."/>
            <person name="Ogata H."/>
        </authorList>
    </citation>
    <scope>NUCLEOTIDE SEQUENCE [LARGE SCALE GENOMIC DNA]</scope>
    <source>
        <strain evidence="5">NIES 3700</strain>
    </source>
</reference>
<feature type="chain" id="PRO_5040725970" evidence="3">
    <location>
        <begin position="19"/>
        <end position="136"/>
    </location>
</feature>
<gene>
    <name evidence="4" type="ORF">TrLO_g13136</name>
</gene>
<keyword evidence="2" id="KW-0812">Transmembrane</keyword>
<protein>
    <submittedName>
        <fullName evidence="4">Uncharacterized protein</fullName>
    </submittedName>
</protein>
<evidence type="ECO:0000256" key="3">
    <source>
        <dbReference type="SAM" id="SignalP"/>
    </source>
</evidence>
<evidence type="ECO:0000256" key="2">
    <source>
        <dbReference type="SAM" id="Phobius"/>
    </source>
</evidence>